<proteinExistence type="predicted"/>
<keyword evidence="2" id="KW-0503">Monooxygenase</keyword>
<evidence type="ECO:0000313" key="2">
    <source>
        <dbReference type="EMBL" id="SOB89326.1"/>
    </source>
</evidence>
<evidence type="ECO:0000313" key="3">
    <source>
        <dbReference type="Proteomes" id="UP000219068"/>
    </source>
</evidence>
<dbReference type="AlphaFoldDB" id="A0A285R5C9"/>
<dbReference type="SUPFAM" id="SSF54909">
    <property type="entry name" value="Dimeric alpha+beta barrel"/>
    <property type="match status" value="1"/>
</dbReference>
<gene>
    <name evidence="2" type="ORF">SAMN05428964_1017</name>
</gene>
<protein>
    <submittedName>
        <fullName evidence="2">Antibiotic biosynthesis monooxygenase</fullName>
    </submittedName>
</protein>
<accession>A0A285R5C9</accession>
<keyword evidence="2" id="KW-0560">Oxidoreductase</keyword>
<dbReference type="InterPro" id="IPR007138">
    <property type="entry name" value="ABM_dom"/>
</dbReference>
<evidence type="ECO:0000259" key="1">
    <source>
        <dbReference type="PROSITE" id="PS51725"/>
    </source>
</evidence>
<dbReference type="GO" id="GO:0004497">
    <property type="term" value="F:monooxygenase activity"/>
    <property type="evidence" value="ECO:0007669"/>
    <property type="project" value="UniProtKB-KW"/>
</dbReference>
<dbReference type="RefSeq" id="WP_097050065.1">
    <property type="nucleotide sequence ID" value="NZ_OBMM01000001.1"/>
</dbReference>
<dbReference type="EMBL" id="OBMM01000001">
    <property type="protein sequence ID" value="SOB89326.1"/>
    <property type="molecule type" value="Genomic_DNA"/>
</dbReference>
<feature type="domain" description="ABM" evidence="1">
    <location>
        <begin position="16"/>
        <end position="109"/>
    </location>
</feature>
<dbReference type="Gene3D" id="3.30.70.100">
    <property type="match status" value="1"/>
</dbReference>
<reference evidence="2 3" key="1">
    <citation type="submission" date="2017-08" db="EMBL/GenBank/DDBJ databases">
        <authorList>
            <person name="de Groot N.N."/>
        </authorList>
    </citation>
    <scope>NUCLEOTIDE SEQUENCE [LARGE SCALE GENOMIC DNA]</scope>
    <source>
        <strain evidence="2 3">USBA 78</strain>
    </source>
</reference>
<dbReference type="Proteomes" id="UP000219068">
    <property type="component" value="Unassembled WGS sequence"/>
</dbReference>
<organism evidence="2 3">
    <name type="scientific">Thalassospira xiamenensis</name>
    <dbReference type="NCBI Taxonomy" id="220697"/>
    <lineage>
        <taxon>Bacteria</taxon>
        <taxon>Pseudomonadati</taxon>
        <taxon>Pseudomonadota</taxon>
        <taxon>Alphaproteobacteria</taxon>
        <taxon>Rhodospirillales</taxon>
        <taxon>Thalassospiraceae</taxon>
        <taxon>Thalassospira</taxon>
    </lineage>
</organism>
<dbReference type="InterPro" id="IPR011008">
    <property type="entry name" value="Dimeric_a/b-barrel"/>
</dbReference>
<dbReference type="Pfam" id="PF03992">
    <property type="entry name" value="ABM"/>
    <property type="match status" value="1"/>
</dbReference>
<sequence length="116" mass="12784">MTKNAIAGIDPTASYLTLFNIYDVAPENQRDLARLLSEITESTIRHEPGFVSVSIHSSLDGKKVVNYAQWASKNDFETFMQKPETQASLKQFAAIAQSVSPGLYHVDQVHCAKNAA</sequence>
<dbReference type="PROSITE" id="PS51725">
    <property type="entry name" value="ABM"/>
    <property type="match status" value="1"/>
</dbReference>
<name>A0A285R5C9_9PROT</name>